<reference evidence="8" key="1">
    <citation type="submission" date="2023-04" db="EMBL/GenBank/DDBJ databases">
        <title>Genomic diversity of scab-causing Streptomyces spp. in the province of Quebec, Canada.</title>
        <authorList>
            <person name="Biessy A."/>
            <person name="Cadieux M."/>
            <person name="Ciotola M."/>
            <person name="Filion M."/>
        </authorList>
    </citation>
    <scope>NUCLEOTIDE SEQUENCE</scope>
    <source>
        <strain evidence="8">B21-115</strain>
    </source>
</reference>
<feature type="transmembrane region" description="Helical" evidence="6">
    <location>
        <begin position="157"/>
        <end position="182"/>
    </location>
</feature>
<dbReference type="CDD" id="cd17321">
    <property type="entry name" value="MFS_MMR_MDR_like"/>
    <property type="match status" value="1"/>
</dbReference>
<dbReference type="SUPFAM" id="SSF103473">
    <property type="entry name" value="MFS general substrate transporter"/>
    <property type="match status" value="1"/>
</dbReference>
<evidence type="ECO:0000256" key="5">
    <source>
        <dbReference type="ARBA" id="ARBA00023251"/>
    </source>
</evidence>
<keyword evidence="3 6" id="KW-1133">Transmembrane helix</keyword>
<feature type="transmembrane region" description="Helical" evidence="6">
    <location>
        <begin position="394"/>
        <end position="411"/>
    </location>
</feature>
<keyword evidence="2 6" id="KW-0812">Transmembrane</keyword>
<feature type="transmembrane region" description="Helical" evidence="6">
    <location>
        <begin position="97"/>
        <end position="117"/>
    </location>
</feature>
<dbReference type="InterPro" id="IPR011701">
    <property type="entry name" value="MFS"/>
</dbReference>
<keyword evidence="5" id="KW-0046">Antibiotic resistance</keyword>
<feature type="transmembrane region" description="Helical" evidence="6">
    <location>
        <begin position="194"/>
        <end position="216"/>
    </location>
</feature>
<dbReference type="InterPro" id="IPR036259">
    <property type="entry name" value="MFS_trans_sf"/>
</dbReference>
<sequence length="606" mass="62180">MAFGSDVAGIAEKEAPLTRSGGGRRFRWQRFAREESSMVQIDTPSASRGEGGRYTLSPGTLTAVVLAVCLAQIALSVPSLIIGLIQQDLAPSSAQLTWIAEAFMLPVAALGLGFGVFGDLFGRKRLLIGGATLIVVGSALAVLVPTEGSSADTRVTLLILAQVLNGIGAAAVFPTSLAMVAAGTHTTATRARGVAIWATALTVGGFLGPLLAGVAGKIELGWAGNANWRWAFVGVLVIAAVSVVVSLALAQNSASPEGRSIDWPGQVTAALGLFALMYAVIQGPESGWGTPQIVIAFIFAAVFLALFVFAESRAAEPLLLVSVFRNRAFAVNSVVTVIGMFAFLVIMYSTSIRLTTIQGFSPLRSSVAYLFFGGVGFVLLPLTYKLLERYNPRWVLFTSMILIGASGLWFAGVPTSDRAMGAIVGPLLLAGVGSALAIAAISAVAVNTLPNHLAGMASGATSTFRDLGFALGPAIAGAVALGRAADEIARKLASDPELKQAYEAFQAAAANAPADQRPQLEAAVHAVESGPLGANSVPASITLPDGQVVPFNPLKDVAFDALSSSYSIAYMLGGVAALVAAALILVGVRGGAGGAHLDDDPHTLDG</sequence>
<dbReference type="Pfam" id="PF07690">
    <property type="entry name" value="MFS_1"/>
    <property type="match status" value="1"/>
</dbReference>
<feature type="transmembrane region" description="Helical" evidence="6">
    <location>
        <begin position="126"/>
        <end position="145"/>
    </location>
</feature>
<organism evidence="8 9">
    <name type="scientific">Streptomyces bottropensis</name>
    <dbReference type="NCBI Taxonomy" id="42235"/>
    <lineage>
        <taxon>Bacteria</taxon>
        <taxon>Bacillati</taxon>
        <taxon>Actinomycetota</taxon>
        <taxon>Actinomycetes</taxon>
        <taxon>Kitasatosporales</taxon>
        <taxon>Streptomycetaceae</taxon>
        <taxon>Streptomyces</taxon>
    </lineage>
</organism>
<comment type="subcellular location">
    <subcellularLocation>
        <location evidence="1">Cell membrane</location>
        <topology evidence="1">Multi-pass membrane protein</topology>
    </subcellularLocation>
</comment>
<keyword evidence="4 6" id="KW-0472">Membrane</keyword>
<feature type="transmembrane region" description="Helical" evidence="6">
    <location>
        <begin position="329"/>
        <end position="348"/>
    </location>
</feature>
<dbReference type="PROSITE" id="PS50850">
    <property type="entry name" value="MFS"/>
    <property type="match status" value="1"/>
</dbReference>
<feature type="transmembrane region" description="Helical" evidence="6">
    <location>
        <begin position="423"/>
        <end position="446"/>
    </location>
</feature>
<comment type="caution">
    <text evidence="8">The sequence shown here is derived from an EMBL/GenBank/DDBJ whole genome shotgun (WGS) entry which is preliminary data.</text>
</comment>
<feature type="transmembrane region" description="Helical" evidence="6">
    <location>
        <begin position="228"/>
        <end position="249"/>
    </location>
</feature>
<evidence type="ECO:0000256" key="1">
    <source>
        <dbReference type="ARBA" id="ARBA00004651"/>
    </source>
</evidence>
<dbReference type="Proteomes" id="UP001310290">
    <property type="component" value="Unassembled WGS sequence"/>
</dbReference>
<dbReference type="InterPro" id="IPR020846">
    <property type="entry name" value="MFS_dom"/>
</dbReference>
<feature type="transmembrane region" description="Helical" evidence="6">
    <location>
        <begin position="261"/>
        <end position="281"/>
    </location>
</feature>
<evidence type="ECO:0000313" key="9">
    <source>
        <dbReference type="Proteomes" id="UP001310290"/>
    </source>
</evidence>
<accession>A0ABU8B0N1</accession>
<evidence type="ECO:0000259" key="7">
    <source>
        <dbReference type="PROSITE" id="PS50850"/>
    </source>
</evidence>
<dbReference type="PANTHER" id="PTHR42718:SF49">
    <property type="entry name" value="EXPORT PROTEIN"/>
    <property type="match status" value="1"/>
</dbReference>
<proteinExistence type="predicted"/>
<evidence type="ECO:0000313" key="8">
    <source>
        <dbReference type="EMBL" id="MEH0639494.1"/>
    </source>
</evidence>
<feature type="transmembrane region" description="Helical" evidence="6">
    <location>
        <begin position="368"/>
        <end position="387"/>
    </location>
</feature>
<protein>
    <submittedName>
        <fullName evidence="8">MFS transporter</fullName>
    </submittedName>
</protein>
<name>A0ABU8B0N1_9ACTN</name>
<feature type="domain" description="Major facilitator superfamily (MFS) profile" evidence="7">
    <location>
        <begin position="60"/>
        <end position="592"/>
    </location>
</feature>
<dbReference type="Gene3D" id="1.20.1250.20">
    <property type="entry name" value="MFS general substrate transporter like domains"/>
    <property type="match status" value="2"/>
</dbReference>
<feature type="transmembrane region" description="Helical" evidence="6">
    <location>
        <begin position="568"/>
        <end position="588"/>
    </location>
</feature>
<evidence type="ECO:0000256" key="6">
    <source>
        <dbReference type="SAM" id="Phobius"/>
    </source>
</evidence>
<feature type="transmembrane region" description="Helical" evidence="6">
    <location>
        <begin position="293"/>
        <end position="309"/>
    </location>
</feature>
<keyword evidence="9" id="KW-1185">Reference proteome</keyword>
<dbReference type="PANTHER" id="PTHR42718">
    <property type="entry name" value="MAJOR FACILITATOR SUPERFAMILY MULTIDRUG TRANSPORTER MFSC"/>
    <property type="match status" value="1"/>
</dbReference>
<evidence type="ECO:0000256" key="2">
    <source>
        <dbReference type="ARBA" id="ARBA00022692"/>
    </source>
</evidence>
<evidence type="ECO:0000256" key="3">
    <source>
        <dbReference type="ARBA" id="ARBA00022989"/>
    </source>
</evidence>
<evidence type="ECO:0000256" key="4">
    <source>
        <dbReference type="ARBA" id="ARBA00023136"/>
    </source>
</evidence>
<feature type="transmembrane region" description="Helical" evidence="6">
    <location>
        <begin position="63"/>
        <end position="85"/>
    </location>
</feature>
<gene>
    <name evidence="8" type="ORF">QBA35_40820</name>
</gene>
<dbReference type="EMBL" id="JARULZ010000003">
    <property type="protein sequence ID" value="MEH0639494.1"/>
    <property type="molecule type" value="Genomic_DNA"/>
</dbReference>